<organism evidence="2 3">
    <name type="scientific">Trematosphaeria pertusa</name>
    <dbReference type="NCBI Taxonomy" id="390896"/>
    <lineage>
        <taxon>Eukaryota</taxon>
        <taxon>Fungi</taxon>
        <taxon>Dikarya</taxon>
        <taxon>Ascomycota</taxon>
        <taxon>Pezizomycotina</taxon>
        <taxon>Dothideomycetes</taxon>
        <taxon>Pleosporomycetidae</taxon>
        <taxon>Pleosporales</taxon>
        <taxon>Massarineae</taxon>
        <taxon>Trematosphaeriaceae</taxon>
        <taxon>Trematosphaeria</taxon>
    </lineage>
</organism>
<dbReference type="EMBL" id="ML987191">
    <property type="protein sequence ID" value="KAF2252822.1"/>
    <property type="molecule type" value="Genomic_DNA"/>
</dbReference>
<dbReference type="OrthoDB" id="3688572at2759"/>
<feature type="signal peptide" evidence="1">
    <location>
        <begin position="1"/>
        <end position="17"/>
    </location>
</feature>
<keyword evidence="3" id="KW-1185">Reference proteome</keyword>
<name>A0A6A6ISL5_9PLEO</name>
<evidence type="ECO:0000256" key="1">
    <source>
        <dbReference type="SAM" id="SignalP"/>
    </source>
</evidence>
<protein>
    <submittedName>
        <fullName evidence="2">Uncharacterized protein</fullName>
    </submittedName>
</protein>
<keyword evidence="1" id="KW-0732">Signal</keyword>
<dbReference type="GeneID" id="54588562"/>
<proteinExistence type="predicted"/>
<accession>A0A6A6ISL5</accession>
<gene>
    <name evidence="2" type="ORF">BU26DRAFT_601063</name>
</gene>
<dbReference type="Proteomes" id="UP000800094">
    <property type="component" value="Unassembled WGS sequence"/>
</dbReference>
<dbReference type="AlphaFoldDB" id="A0A6A6ISL5"/>
<feature type="chain" id="PRO_5025362652" evidence="1">
    <location>
        <begin position="18"/>
        <end position="241"/>
    </location>
</feature>
<evidence type="ECO:0000313" key="2">
    <source>
        <dbReference type="EMBL" id="KAF2252822.1"/>
    </source>
</evidence>
<dbReference type="RefSeq" id="XP_033687826.1">
    <property type="nucleotide sequence ID" value="XM_033835232.1"/>
</dbReference>
<evidence type="ECO:0000313" key="3">
    <source>
        <dbReference type="Proteomes" id="UP000800094"/>
    </source>
</evidence>
<sequence length="241" mass="26310">MRLLCFIVAALPAFAIAGPAIPDDTSQPFSAASATTTDTSPPAPQAGKIILAIGQQKTNVGTLWSSALYGAVWQGLDKICPPGRSTCLRDSRGAYETLKLDVQYLDGNILQYGPYLEIQVQQTNHRTEGLRKLMIGTIAGTLQKSTEDAKNCWDFTYGFPLPHRGRHCFVGHVVGVTAGDSYLTVGIRSRGDEGGKFDCPAILEQTNRYLDELMPEYERELGGGRVERDVFCLQKPKLAEV</sequence>
<reference evidence="2" key="1">
    <citation type="journal article" date="2020" name="Stud. Mycol.">
        <title>101 Dothideomycetes genomes: a test case for predicting lifestyles and emergence of pathogens.</title>
        <authorList>
            <person name="Haridas S."/>
            <person name="Albert R."/>
            <person name="Binder M."/>
            <person name="Bloem J."/>
            <person name="Labutti K."/>
            <person name="Salamov A."/>
            <person name="Andreopoulos B."/>
            <person name="Baker S."/>
            <person name="Barry K."/>
            <person name="Bills G."/>
            <person name="Bluhm B."/>
            <person name="Cannon C."/>
            <person name="Castanera R."/>
            <person name="Culley D."/>
            <person name="Daum C."/>
            <person name="Ezra D."/>
            <person name="Gonzalez J."/>
            <person name="Henrissat B."/>
            <person name="Kuo A."/>
            <person name="Liang C."/>
            <person name="Lipzen A."/>
            <person name="Lutzoni F."/>
            <person name="Magnuson J."/>
            <person name="Mondo S."/>
            <person name="Nolan M."/>
            <person name="Ohm R."/>
            <person name="Pangilinan J."/>
            <person name="Park H.-J."/>
            <person name="Ramirez L."/>
            <person name="Alfaro M."/>
            <person name="Sun H."/>
            <person name="Tritt A."/>
            <person name="Yoshinaga Y."/>
            <person name="Zwiers L.-H."/>
            <person name="Turgeon B."/>
            <person name="Goodwin S."/>
            <person name="Spatafora J."/>
            <person name="Crous P."/>
            <person name="Grigoriev I."/>
        </authorList>
    </citation>
    <scope>NUCLEOTIDE SEQUENCE</scope>
    <source>
        <strain evidence="2">CBS 122368</strain>
    </source>
</reference>